<sequence>MVSRSRTLVRGTSWILAASVIVTLVQLPYAAATSRLVAPQDFGSYGAALSGIALIGLITANSFGPLSARELDPSPQIFRQLLGSTLILGVIASVIAIVIAGPWERLWSAPGTASTMRWASMILFILPAQKLLVGEARRSGRFKLLSTSTALSGFAGILLGILAVYHWRSSPALIALTTTQSWVQVTILLVMLKVPWIPRLPSSEMMPRLRFARSVTGVSLVHYGMITTGPLTIGRAVGEAALGQFNRAATFAVLPLATLQTAIHDVLYPEFRHDIHNSERSWGLWPKLIALAAWLALPAGLAGGIALRALIPLLLGAQWVGAASMAVPLAIGAAISIPASLLSVGLEATGKFKQVAAGLVPSLATIGIGCILTVRSGSFLPMVWAIAVQPGVNHLTQIVLAGRAGISDSRATFRGYIGPLTATMVLGAWTAAIMNRLLAADVLAVIGLVVVSALISAVLFLQRERIPAFRIAKELGLLNLRES</sequence>
<gene>
    <name evidence="8" type="ORF">UFOPK1358_00142</name>
    <name evidence="9" type="ORF">UFOPK3519_01785</name>
</gene>
<feature type="transmembrane region" description="Helical" evidence="7">
    <location>
        <begin position="42"/>
        <end position="60"/>
    </location>
</feature>
<keyword evidence="4 7" id="KW-0812">Transmembrane</keyword>
<evidence type="ECO:0000256" key="7">
    <source>
        <dbReference type="SAM" id="Phobius"/>
    </source>
</evidence>
<evidence type="ECO:0000256" key="2">
    <source>
        <dbReference type="ARBA" id="ARBA00007430"/>
    </source>
</evidence>
<feature type="transmembrane region" description="Helical" evidence="7">
    <location>
        <begin position="115"/>
        <end position="133"/>
    </location>
</feature>
<feature type="transmembrane region" description="Helical" evidence="7">
    <location>
        <begin position="288"/>
        <end position="311"/>
    </location>
</feature>
<name>A0A6J6AUD2_9ZZZZ</name>
<evidence type="ECO:0000313" key="8">
    <source>
        <dbReference type="EMBL" id="CAB4530056.1"/>
    </source>
</evidence>
<evidence type="ECO:0000256" key="3">
    <source>
        <dbReference type="ARBA" id="ARBA00022475"/>
    </source>
</evidence>
<feature type="transmembrane region" description="Helical" evidence="7">
    <location>
        <begin position="215"/>
        <end position="237"/>
    </location>
</feature>
<dbReference type="Pfam" id="PF13440">
    <property type="entry name" value="Polysacc_synt_3"/>
    <property type="match status" value="1"/>
</dbReference>
<evidence type="ECO:0000256" key="1">
    <source>
        <dbReference type="ARBA" id="ARBA00004651"/>
    </source>
</evidence>
<keyword evidence="5 7" id="KW-1133">Transmembrane helix</keyword>
<feature type="transmembrane region" description="Helical" evidence="7">
    <location>
        <begin position="438"/>
        <end position="461"/>
    </location>
</feature>
<keyword evidence="3" id="KW-1003">Cell membrane</keyword>
<dbReference type="AlphaFoldDB" id="A0A6J6AUD2"/>
<feature type="transmembrane region" description="Helical" evidence="7">
    <location>
        <begin position="355"/>
        <end position="374"/>
    </location>
</feature>
<dbReference type="InterPro" id="IPR050833">
    <property type="entry name" value="Poly_Biosynth_Transport"/>
</dbReference>
<dbReference type="EMBL" id="CAEZSF010000006">
    <property type="protein sequence ID" value="CAB4530056.1"/>
    <property type="molecule type" value="Genomic_DNA"/>
</dbReference>
<feature type="transmembrane region" description="Helical" evidence="7">
    <location>
        <begin position="12"/>
        <end position="30"/>
    </location>
</feature>
<reference evidence="8" key="1">
    <citation type="submission" date="2020-05" db="EMBL/GenBank/DDBJ databases">
        <authorList>
            <person name="Chiriac C."/>
            <person name="Salcher M."/>
            <person name="Ghai R."/>
            <person name="Kavagutti S V."/>
        </authorList>
    </citation>
    <scope>NUCLEOTIDE SEQUENCE</scope>
</reference>
<evidence type="ECO:0000256" key="4">
    <source>
        <dbReference type="ARBA" id="ARBA00022692"/>
    </source>
</evidence>
<feature type="transmembrane region" description="Helical" evidence="7">
    <location>
        <begin position="81"/>
        <end position="103"/>
    </location>
</feature>
<dbReference type="PANTHER" id="PTHR30250">
    <property type="entry name" value="PST FAMILY PREDICTED COLANIC ACID TRANSPORTER"/>
    <property type="match status" value="1"/>
</dbReference>
<feature type="transmembrane region" description="Helical" evidence="7">
    <location>
        <begin position="145"/>
        <end position="167"/>
    </location>
</feature>
<comment type="subcellular location">
    <subcellularLocation>
        <location evidence="1">Cell membrane</location>
        <topology evidence="1">Multi-pass membrane protein</topology>
    </subcellularLocation>
</comment>
<dbReference type="GO" id="GO:0005886">
    <property type="term" value="C:plasma membrane"/>
    <property type="evidence" value="ECO:0007669"/>
    <property type="project" value="UniProtKB-SubCell"/>
</dbReference>
<accession>A0A6J6AUD2</accession>
<dbReference type="EMBL" id="CAFBMG010000205">
    <property type="protein sequence ID" value="CAB4917933.1"/>
    <property type="molecule type" value="Genomic_DNA"/>
</dbReference>
<protein>
    <submittedName>
        <fullName evidence="8">Unannotated protein</fullName>
    </submittedName>
</protein>
<evidence type="ECO:0000256" key="6">
    <source>
        <dbReference type="ARBA" id="ARBA00023136"/>
    </source>
</evidence>
<feature type="transmembrane region" description="Helical" evidence="7">
    <location>
        <begin position="317"/>
        <end position="343"/>
    </location>
</feature>
<keyword evidence="6 7" id="KW-0472">Membrane</keyword>
<comment type="similarity">
    <text evidence="2">Belongs to the polysaccharide synthase family.</text>
</comment>
<feature type="transmembrane region" description="Helical" evidence="7">
    <location>
        <begin position="413"/>
        <end position="432"/>
    </location>
</feature>
<evidence type="ECO:0000313" key="9">
    <source>
        <dbReference type="EMBL" id="CAB4917933.1"/>
    </source>
</evidence>
<feature type="transmembrane region" description="Helical" evidence="7">
    <location>
        <begin position="173"/>
        <end position="194"/>
    </location>
</feature>
<evidence type="ECO:0000256" key="5">
    <source>
        <dbReference type="ARBA" id="ARBA00022989"/>
    </source>
</evidence>
<organism evidence="8">
    <name type="scientific">freshwater metagenome</name>
    <dbReference type="NCBI Taxonomy" id="449393"/>
    <lineage>
        <taxon>unclassified sequences</taxon>
        <taxon>metagenomes</taxon>
        <taxon>ecological metagenomes</taxon>
    </lineage>
</organism>
<proteinExistence type="inferred from homology"/>
<dbReference type="PANTHER" id="PTHR30250:SF10">
    <property type="entry name" value="LIPOPOLYSACCHARIDE BIOSYNTHESIS PROTEIN WZXC"/>
    <property type="match status" value="1"/>
</dbReference>